<reference evidence="2 3" key="1">
    <citation type="submission" date="2018-12" db="EMBL/GenBank/DDBJ databases">
        <title>Draft genome sequence of Xylaria grammica IHI A82.</title>
        <authorList>
            <person name="Buettner E."/>
            <person name="Kellner H."/>
        </authorList>
    </citation>
    <scope>NUCLEOTIDE SEQUENCE [LARGE SCALE GENOMIC DNA]</scope>
    <source>
        <strain evidence="2 3">IHI A82</strain>
    </source>
</reference>
<gene>
    <name evidence="2" type="ORF">EKO27_g11471</name>
</gene>
<comment type="caution">
    <text evidence="2">The sequence shown here is derived from an EMBL/GenBank/DDBJ whole genome shotgun (WGS) entry which is preliminary data.</text>
</comment>
<dbReference type="STRING" id="363999.A0A439CN91"/>
<keyword evidence="3" id="KW-1185">Reference proteome</keyword>
<evidence type="ECO:0000313" key="3">
    <source>
        <dbReference type="Proteomes" id="UP000286045"/>
    </source>
</evidence>
<evidence type="ECO:0000313" key="2">
    <source>
        <dbReference type="EMBL" id="RWA03633.1"/>
    </source>
</evidence>
<dbReference type="EMBL" id="RYZI01000735">
    <property type="protein sequence ID" value="RWA03633.1"/>
    <property type="molecule type" value="Genomic_DNA"/>
</dbReference>
<dbReference type="PROSITE" id="PS50181">
    <property type="entry name" value="FBOX"/>
    <property type="match status" value="1"/>
</dbReference>
<feature type="domain" description="F-box" evidence="1">
    <location>
        <begin position="49"/>
        <end position="95"/>
    </location>
</feature>
<dbReference type="Pfam" id="PF00646">
    <property type="entry name" value="F-box"/>
    <property type="match status" value="1"/>
</dbReference>
<accession>A0A439CN91</accession>
<dbReference type="Proteomes" id="UP000286045">
    <property type="component" value="Unassembled WGS sequence"/>
</dbReference>
<proteinExistence type="predicted"/>
<organism evidence="2 3">
    <name type="scientific">Xylaria grammica</name>
    <dbReference type="NCBI Taxonomy" id="363999"/>
    <lineage>
        <taxon>Eukaryota</taxon>
        <taxon>Fungi</taxon>
        <taxon>Dikarya</taxon>
        <taxon>Ascomycota</taxon>
        <taxon>Pezizomycotina</taxon>
        <taxon>Sordariomycetes</taxon>
        <taxon>Xylariomycetidae</taxon>
        <taxon>Xylariales</taxon>
        <taxon>Xylariaceae</taxon>
        <taxon>Xylaria</taxon>
    </lineage>
</organism>
<protein>
    <recommendedName>
        <fullName evidence="1">F-box domain-containing protein</fullName>
    </recommendedName>
</protein>
<sequence>MRDPAPQLGHLTYPELRLKDNLLDENPNVIQFQSKYGSFQLHEPPTTDLGTLSRLPLELLQQVLYQLDIATIVDFRRVNRQAFTILDSVPAYHAIAKHARNALCGIIAIDTGKWITCGSLYKKLSTPECETCGDFGGYLYLLTCKRVCFLCLSENPLYLPLRISHACQKFGLSSKIVNKLPCMRVIPGTYSPNEKKVARCILVDYESARIAGITAHGSISAMTRFVSDLQTQKDEKYNARKAAVLSLGDRSTHIRRPPALDPYDALSGNPFRFGAIARVACLDIATQELERGFHCLGCERAKRLPLHYRRKFIVASFKDHLAQYGGIKNGEHHLN</sequence>
<dbReference type="AlphaFoldDB" id="A0A439CN91"/>
<name>A0A439CN91_9PEZI</name>
<evidence type="ECO:0000259" key="1">
    <source>
        <dbReference type="PROSITE" id="PS50181"/>
    </source>
</evidence>
<dbReference type="InterPro" id="IPR001810">
    <property type="entry name" value="F-box_dom"/>
</dbReference>